<dbReference type="GO" id="GO:0016042">
    <property type="term" value="P:lipid catabolic process"/>
    <property type="evidence" value="ECO:0007669"/>
    <property type="project" value="InterPro"/>
</dbReference>
<protein>
    <submittedName>
        <fullName evidence="2">Leucine rich colipase like 1</fullName>
    </submittedName>
</protein>
<feature type="chain" id="PRO_5029700086" evidence="1">
    <location>
        <begin position="19"/>
        <end position="153"/>
    </location>
</feature>
<accession>A0A7J7RPN2</accession>
<dbReference type="PANTHER" id="PTHR10041">
    <property type="entry name" value="COLIPASE"/>
    <property type="match status" value="1"/>
</dbReference>
<dbReference type="GO" id="GO:0005576">
    <property type="term" value="C:extracellular region"/>
    <property type="evidence" value="ECO:0007669"/>
    <property type="project" value="InterPro"/>
</dbReference>
<gene>
    <name evidence="2" type="ORF">mRhiFer1_010359</name>
</gene>
<dbReference type="Proteomes" id="UP000585614">
    <property type="component" value="Unassembled WGS sequence"/>
</dbReference>
<name>A0A7J7RPN2_RHIFE</name>
<dbReference type="Pfam" id="PF15083">
    <property type="entry name" value="Colipase-like"/>
    <property type="match status" value="1"/>
</dbReference>
<dbReference type="GO" id="GO:0008047">
    <property type="term" value="F:enzyme activator activity"/>
    <property type="evidence" value="ECO:0007669"/>
    <property type="project" value="InterPro"/>
</dbReference>
<evidence type="ECO:0000256" key="1">
    <source>
        <dbReference type="SAM" id="SignalP"/>
    </source>
</evidence>
<feature type="signal peptide" evidence="1">
    <location>
        <begin position="1"/>
        <end position="18"/>
    </location>
</feature>
<keyword evidence="1" id="KW-0732">Signal</keyword>
<proteinExistence type="predicted"/>
<dbReference type="AlphaFoldDB" id="A0A7J7RPN2"/>
<evidence type="ECO:0000313" key="3">
    <source>
        <dbReference type="Proteomes" id="UP000585614"/>
    </source>
</evidence>
<dbReference type="EMBL" id="JACAGC010000025">
    <property type="protein sequence ID" value="KAF6278131.1"/>
    <property type="molecule type" value="Genomic_DNA"/>
</dbReference>
<reference evidence="2 3" key="1">
    <citation type="journal article" date="2020" name="Nature">
        <title>Six reference-quality genomes reveal evolution of bat adaptations.</title>
        <authorList>
            <person name="Jebb D."/>
            <person name="Huang Z."/>
            <person name="Pippel M."/>
            <person name="Hughes G.M."/>
            <person name="Lavrichenko K."/>
            <person name="Devanna P."/>
            <person name="Winkler S."/>
            <person name="Jermiin L.S."/>
            <person name="Skirmuntt E.C."/>
            <person name="Katzourakis A."/>
            <person name="Burkitt-Gray L."/>
            <person name="Ray D.A."/>
            <person name="Sullivan K.A.M."/>
            <person name="Roscito J.G."/>
            <person name="Kirilenko B.M."/>
            <person name="Davalos L.M."/>
            <person name="Corthals A.P."/>
            <person name="Power M.L."/>
            <person name="Jones G."/>
            <person name="Ransome R.D."/>
            <person name="Dechmann D.K.N."/>
            <person name="Locatelli A.G."/>
            <person name="Puechmaille S.J."/>
            <person name="Fedrigo O."/>
            <person name="Jarvis E.D."/>
            <person name="Hiller M."/>
            <person name="Vernes S.C."/>
            <person name="Myers E.W."/>
            <person name="Teeling E.C."/>
        </authorList>
    </citation>
    <scope>NUCLEOTIDE SEQUENCE [LARGE SCALE GENOMIC DNA]</scope>
    <source>
        <strain evidence="2">MRhiFer1</strain>
        <tissue evidence="2">Lung</tissue>
    </source>
</reference>
<evidence type="ECO:0000313" key="2">
    <source>
        <dbReference type="EMBL" id="KAF6278131.1"/>
    </source>
</evidence>
<organism evidence="2 3">
    <name type="scientific">Rhinolophus ferrumequinum</name>
    <name type="common">Greater horseshoe bat</name>
    <dbReference type="NCBI Taxonomy" id="59479"/>
    <lineage>
        <taxon>Eukaryota</taxon>
        <taxon>Metazoa</taxon>
        <taxon>Chordata</taxon>
        <taxon>Craniata</taxon>
        <taxon>Vertebrata</taxon>
        <taxon>Euteleostomi</taxon>
        <taxon>Mammalia</taxon>
        <taxon>Eutheria</taxon>
        <taxon>Laurasiatheria</taxon>
        <taxon>Chiroptera</taxon>
        <taxon>Yinpterochiroptera</taxon>
        <taxon>Rhinolophoidea</taxon>
        <taxon>Rhinolophidae</taxon>
        <taxon>Rhinolophinae</taxon>
        <taxon>Rhinolophus</taxon>
    </lineage>
</organism>
<dbReference type="PANTHER" id="PTHR10041:SF5">
    <property type="entry name" value="LEUCINE-RICH COLIPASE-LIKE PROTEIN 1"/>
    <property type="match status" value="1"/>
</dbReference>
<dbReference type="InterPro" id="IPR001981">
    <property type="entry name" value="Colipase"/>
</dbReference>
<sequence length="153" mass="17125">MAHARHLLLLFVLPVFLALKRYMPPSHKGIGEPCKEHLECQSGCCAVNSLNPQKFCTAQTFFLHCLSWQKPTGHSCLDHGECQSSCCVTNSNSALRFCMPRTIFYQCLQWRKPNGALCSDHSECRSKCCILLTEVSPPRCIPRSGILAQCLPL</sequence>
<dbReference type="GO" id="GO:0007586">
    <property type="term" value="P:digestion"/>
    <property type="evidence" value="ECO:0007669"/>
    <property type="project" value="InterPro"/>
</dbReference>
<comment type="caution">
    <text evidence="2">The sequence shown here is derived from an EMBL/GenBank/DDBJ whole genome shotgun (WGS) entry which is preliminary data.</text>
</comment>